<feature type="non-terminal residue" evidence="2">
    <location>
        <position position="79"/>
    </location>
</feature>
<evidence type="ECO:0000256" key="1">
    <source>
        <dbReference type="SAM" id="Phobius"/>
    </source>
</evidence>
<organism evidence="2">
    <name type="scientific">marine metagenome</name>
    <dbReference type="NCBI Taxonomy" id="408172"/>
    <lineage>
        <taxon>unclassified sequences</taxon>
        <taxon>metagenomes</taxon>
        <taxon>ecological metagenomes</taxon>
    </lineage>
</organism>
<keyword evidence="1" id="KW-0812">Transmembrane</keyword>
<protein>
    <recommendedName>
        <fullName evidence="3">Phosphatidate cytidylyltransferase</fullName>
    </recommendedName>
</protein>
<feature type="transmembrane region" description="Helical" evidence="1">
    <location>
        <begin position="55"/>
        <end position="76"/>
    </location>
</feature>
<keyword evidence="1" id="KW-1133">Transmembrane helix</keyword>
<gene>
    <name evidence="2" type="ORF">METZ01_LOCUS493355</name>
</gene>
<evidence type="ECO:0000313" key="2">
    <source>
        <dbReference type="EMBL" id="SVE40501.1"/>
    </source>
</evidence>
<name>A0A383D801_9ZZZZ</name>
<keyword evidence="1" id="KW-0472">Membrane</keyword>
<dbReference type="EMBL" id="UINC01215015">
    <property type="protein sequence ID" value="SVE40501.1"/>
    <property type="molecule type" value="Genomic_DNA"/>
</dbReference>
<sequence length="79" mass="9093">VSELTKRVISATVLILLFGYLIYDASFLGVITASIVFALIFWEFSLLIEQKKNRIIFLCVFIILNIFVPLLLIQLIKFL</sequence>
<dbReference type="AlphaFoldDB" id="A0A383D801"/>
<accession>A0A383D801</accession>
<evidence type="ECO:0008006" key="3">
    <source>
        <dbReference type="Google" id="ProtNLM"/>
    </source>
</evidence>
<proteinExistence type="predicted"/>
<reference evidence="2" key="1">
    <citation type="submission" date="2018-05" db="EMBL/GenBank/DDBJ databases">
        <authorList>
            <person name="Lanie J.A."/>
            <person name="Ng W.-L."/>
            <person name="Kazmierczak K.M."/>
            <person name="Andrzejewski T.M."/>
            <person name="Davidsen T.M."/>
            <person name="Wayne K.J."/>
            <person name="Tettelin H."/>
            <person name="Glass J.I."/>
            <person name="Rusch D."/>
            <person name="Podicherti R."/>
            <person name="Tsui H.-C.T."/>
            <person name="Winkler M.E."/>
        </authorList>
    </citation>
    <scope>NUCLEOTIDE SEQUENCE</scope>
</reference>
<feature type="non-terminal residue" evidence="2">
    <location>
        <position position="1"/>
    </location>
</feature>
<feature type="transmembrane region" description="Helical" evidence="1">
    <location>
        <begin position="29"/>
        <end position="48"/>
    </location>
</feature>